<feature type="domain" description="RNA polymerase sigma factor 70 region 4 type 2" evidence="6">
    <location>
        <begin position="107"/>
        <end position="151"/>
    </location>
</feature>
<dbReference type="PANTHER" id="PTHR43133">
    <property type="entry name" value="RNA POLYMERASE ECF-TYPE SIGMA FACTO"/>
    <property type="match status" value="1"/>
</dbReference>
<dbReference type="InterPro" id="IPR013324">
    <property type="entry name" value="RNA_pol_sigma_r3/r4-like"/>
</dbReference>
<keyword evidence="4" id="KW-0804">Transcription</keyword>
<evidence type="ECO:0000313" key="10">
    <source>
        <dbReference type="Proteomes" id="UP000245778"/>
    </source>
</evidence>
<dbReference type="Pfam" id="PF04542">
    <property type="entry name" value="Sigma70_r2"/>
    <property type="match status" value="1"/>
</dbReference>
<organism evidence="7 9">
    <name type="scientific">Intestinimonas butyriciproducens</name>
    <dbReference type="NCBI Taxonomy" id="1297617"/>
    <lineage>
        <taxon>Bacteria</taxon>
        <taxon>Bacillati</taxon>
        <taxon>Bacillota</taxon>
        <taxon>Clostridia</taxon>
        <taxon>Eubacteriales</taxon>
        <taxon>Intestinimonas</taxon>
    </lineage>
</organism>
<dbReference type="CDD" id="cd06171">
    <property type="entry name" value="Sigma70_r4"/>
    <property type="match status" value="1"/>
</dbReference>
<gene>
    <name evidence="8" type="ORF">C7373_103170</name>
    <name evidence="7" type="ORF">IB211_00919c</name>
</gene>
<dbReference type="RefSeq" id="WP_058117250.1">
    <property type="nucleotide sequence ID" value="NZ_CALICV010000057.1"/>
</dbReference>
<dbReference type="NCBIfam" id="TIGR02937">
    <property type="entry name" value="sigma70-ECF"/>
    <property type="match status" value="1"/>
</dbReference>
<dbReference type="KEGG" id="ibu:IB211_00919c"/>
<dbReference type="STRING" id="1297617.IB211_00919c"/>
<accession>A0A0S2W1U5</accession>
<dbReference type="GeneID" id="93229835"/>
<dbReference type="Proteomes" id="UP000064844">
    <property type="component" value="Chromosome"/>
</dbReference>
<dbReference type="EMBL" id="QEKK01000003">
    <property type="protein sequence ID" value="PVY58882.1"/>
    <property type="molecule type" value="Genomic_DNA"/>
</dbReference>
<dbReference type="InterPro" id="IPR039425">
    <property type="entry name" value="RNA_pol_sigma-70-like"/>
</dbReference>
<evidence type="ECO:0000313" key="8">
    <source>
        <dbReference type="EMBL" id="PVY58882.1"/>
    </source>
</evidence>
<keyword evidence="2" id="KW-0805">Transcription regulation</keyword>
<dbReference type="Proteomes" id="UP000245778">
    <property type="component" value="Unassembled WGS sequence"/>
</dbReference>
<proteinExistence type="inferred from homology"/>
<dbReference type="eggNOG" id="COG1595">
    <property type="taxonomic scope" value="Bacteria"/>
</dbReference>
<dbReference type="GO" id="GO:0003677">
    <property type="term" value="F:DNA binding"/>
    <property type="evidence" value="ECO:0007669"/>
    <property type="project" value="InterPro"/>
</dbReference>
<evidence type="ECO:0000256" key="2">
    <source>
        <dbReference type="ARBA" id="ARBA00023015"/>
    </source>
</evidence>
<feature type="domain" description="RNA polymerase sigma-70 region 2" evidence="5">
    <location>
        <begin position="11"/>
        <end position="74"/>
    </location>
</feature>
<dbReference type="InterPro" id="IPR013325">
    <property type="entry name" value="RNA_pol_sigma_r2"/>
</dbReference>
<dbReference type="Gene3D" id="1.10.1740.10">
    <property type="match status" value="1"/>
</dbReference>
<reference evidence="8 10" key="3">
    <citation type="submission" date="2018-04" db="EMBL/GenBank/DDBJ databases">
        <title>Genomic Encyclopedia of Type Strains, Phase IV (KMG-IV): sequencing the most valuable type-strain genomes for metagenomic binning, comparative biology and taxonomic classification.</title>
        <authorList>
            <person name="Goeker M."/>
        </authorList>
    </citation>
    <scope>NUCLEOTIDE SEQUENCE [LARGE SCALE GENOMIC DNA]</scope>
    <source>
        <strain evidence="8 10">DSM 26588</strain>
    </source>
</reference>
<dbReference type="SUPFAM" id="SSF88659">
    <property type="entry name" value="Sigma3 and sigma4 domains of RNA polymerase sigma factors"/>
    <property type="match status" value="1"/>
</dbReference>
<dbReference type="InterPro" id="IPR007627">
    <property type="entry name" value="RNA_pol_sigma70_r2"/>
</dbReference>
<dbReference type="EMBL" id="CP011307">
    <property type="protein sequence ID" value="ALP93313.1"/>
    <property type="molecule type" value="Genomic_DNA"/>
</dbReference>
<evidence type="ECO:0000256" key="1">
    <source>
        <dbReference type="ARBA" id="ARBA00010641"/>
    </source>
</evidence>
<comment type="similarity">
    <text evidence="1">Belongs to the sigma-70 factor family. ECF subfamily.</text>
</comment>
<dbReference type="InterPro" id="IPR013249">
    <property type="entry name" value="RNA_pol_sigma70_r4_t2"/>
</dbReference>
<dbReference type="GO" id="GO:0016987">
    <property type="term" value="F:sigma factor activity"/>
    <property type="evidence" value="ECO:0007669"/>
    <property type="project" value="UniProtKB-KW"/>
</dbReference>
<reference evidence="9" key="2">
    <citation type="submission" date="2015-04" db="EMBL/GenBank/DDBJ databases">
        <title>A butyrogenic pathway from the amino acid lysine in a human gut commensal.</title>
        <authorList>
            <person name="de Vos W.M."/>
            <person name="Bui N.T.P."/>
            <person name="Plugge C.M."/>
            <person name="Ritari J."/>
        </authorList>
    </citation>
    <scope>NUCLEOTIDE SEQUENCE [LARGE SCALE GENOMIC DNA]</scope>
    <source>
        <strain evidence="9">AF211</strain>
    </source>
</reference>
<evidence type="ECO:0000259" key="6">
    <source>
        <dbReference type="Pfam" id="PF08281"/>
    </source>
</evidence>
<evidence type="ECO:0000313" key="9">
    <source>
        <dbReference type="Proteomes" id="UP000064844"/>
    </source>
</evidence>
<evidence type="ECO:0000256" key="3">
    <source>
        <dbReference type="ARBA" id="ARBA00023082"/>
    </source>
</evidence>
<dbReference type="Gene3D" id="1.10.10.10">
    <property type="entry name" value="Winged helix-like DNA-binding domain superfamily/Winged helix DNA-binding domain"/>
    <property type="match status" value="1"/>
</dbReference>
<reference evidence="7 9" key="1">
    <citation type="journal article" date="2015" name="Nat. Commun.">
        <title>Production of butyrate from lysine and the Amadori product fructoselysine by a human gut commensal.</title>
        <authorList>
            <person name="Bui T.P."/>
            <person name="Ritari J."/>
            <person name="Boeren S."/>
            <person name="de Waard P."/>
            <person name="Plugge C.M."/>
            <person name="de Vos W.M."/>
        </authorList>
    </citation>
    <scope>NUCLEOTIDE SEQUENCE [LARGE SCALE GENOMIC DNA]</scope>
    <source>
        <strain evidence="7 9">AF211</strain>
    </source>
</reference>
<protein>
    <submittedName>
        <fullName evidence="8">RNA polymerase sigma-70 factor (ECF subfamily)</fullName>
    </submittedName>
</protein>
<evidence type="ECO:0000313" key="7">
    <source>
        <dbReference type="EMBL" id="ALP93313.1"/>
    </source>
</evidence>
<evidence type="ECO:0000259" key="5">
    <source>
        <dbReference type="Pfam" id="PF04542"/>
    </source>
</evidence>
<dbReference type="Pfam" id="PF08281">
    <property type="entry name" value="Sigma70_r4_2"/>
    <property type="match status" value="1"/>
</dbReference>
<dbReference type="AlphaFoldDB" id="A0A0S2W1U5"/>
<dbReference type="InterPro" id="IPR036388">
    <property type="entry name" value="WH-like_DNA-bd_sf"/>
</dbReference>
<dbReference type="SUPFAM" id="SSF88946">
    <property type="entry name" value="Sigma2 domain of RNA polymerase sigma factors"/>
    <property type="match status" value="1"/>
</dbReference>
<dbReference type="PANTHER" id="PTHR43133:SF63">
    <property type="entry name" value="RNA POLYMERASE SIGMA FACTOR FECI-RELATED"/>
    <property type="match status" value="1"/>
</dbReference>
<keyword evidence="3" id="KW-0731">Sigma factor</keyword>
<dbReference type="InterPro" id="IPR014284">
    <property type="entry name" value="RNA_pol_sigma-70_dom"/>
</dbReference>
<keyword evidence="9" id="KW-1185">Reference proteome</keyword>
<dbReference type="GO" id="GO:0006352">
    <property type="term" value="P:DNA-templated transcription initiation"/>
    <property type="evidence" value="ECO:0007669"/>
    <property type="project" value="InterPro"/>
</dbReference>
<sequence>MQDTEQWFTALYEQNASKMLRYASYQLRNASIAEELVEEAFVRLLQRREELWEHPNPAGWLWKTLQHLILTEVKLARYHREVPLEPALNAAVPEMEVSSLADSLPEGLSDSEREILILFYEEELTHQEMSRRLGISEMNSRTRLFRAKNHCKKLFERKNCVCVTNGGDKSI</sequence>
<evidence type="ECO:0000256" key="4">
    <source>
        <dbReference type="ARBA" id="ARBA00023163"/>
    </source>
</evidence>
<name>A0A0S2W1U5_9FIRM</name>